<evidence type="ECO:0000313" key="3">
    <source>
        <dbReference type="Proteomes" id="UP000324222"/>
    </source>
</evidence>
<evidence type="ECO:0000256" key="1">
    <source>
        <dbReference type="SAM" id="Phobius"/>
    </source>
</evidence>
<keyword evidence="3" id="KW-1185">Reference proteome</keyword>
<organism evidence="2 3">
    <name type="scientific">Portunus trituberculatus</name>
    <name type="common">Swimming crab</name>
    <name type="synonym">Neptunus trituberculatus</name>
    <dbReference type="NCBI Taxonomy" id="210409"/>
    <lineage>
        <taxon>Eukaryota</taxon>
        <taxon>Metazoa</taxon>
        <taxon>Ecdysozoa</taxon>
        <taxon>Arthropoda</taxon>
        <taxon>Crustacea</taxon>
        <taxon>Multicrustacea</taxon>
        <taxon>Malacostraca</taxon>
        <taxon>Eumalacostraca</taxon>
        <taxon>Eucarida</taxon>
        <taxon>Decapoda</taxon>
        <taxon>Pleocyemata</taxon>
        <taxon>Brachyura</taxon>
        <taxon>Eubrachyura</taxon>
        <taxon>Portunoidea</taxon>
        <taxon>Portunidae</taxon>
        <taxon>Portuninae</taxon>
        <taxon>Portunus</taxon>
    </lineage>
</organism>
<dbReference type="EMBL" id="VSRR010000396">
    <property type="protein sequence ID" value="MPC15012.1"/>
    <property type="molecule type" value="Genomic_DNA"/>
</dbReference>
<comment type="caution">
    <text evidence="2">The sequence shown here is derived from an EMBL/GenBank/DDBJ whole genome shotgun (WGS) entry which is preliminary data.</text>
</comment>
<accession>A0A5B7CZ40</accession>
<name>A0A5B7CZ40_PORTR</name>
<proteinExistence type="predicted"/>
<keyword evidence="1" id="KW-0812">Transmembrane</keyword>
<reference evidence="2 3" key="1">
    <citation type="submission" date="2019-05" db="EMBL/GenBank/DDBJ databases">
        <title>Another draft genome of Portunus trituberculatus and its Hox gene families provides insights of decapod evolution.</title>
        <authorList>
            <person name="Jeong J.-H."/>
            <person name="Song I."/>
            <person name="Kim S."/>
            <person name="Choi T."/>
            <person name="Kim D."/>
            <person name="Ryu S."/>
            <person name="Kim W."/>
        </authorList>
    </citation>
    <scope>NUCLEOTIDE SEQUENCE [LARGE SCALE GENOMIC DNA]</scope>
    <source>
        <tissue evidence="2">Muscle</tissue>
    </source>
</reference>
<sequence length="483" mass="53630">MVCEGREKPKLLVNNEISRNRKRKIRICFTLEDHIHTDGSLSQNGHGYCNLAGTGGLHHPCCCNPHHANHADKHTSLIRTTHGQSTLAAVTVNTVAMTVAVWNFTFIMTDAALTALPAWPTHTLPIANQCNQRGIGMTPRYSHHCLNSPGDSPLCTQRTQHHSSSLLVDPHRHCTGLRTSDLVRGVVVVVEVVVVGLGSEAQPWTGVWESESWSLEVAKDSSGRLWDGRDWEKDGILLSLSQEQGHWQCPFSPCPDTSWPVGEKQNCQENTHEVYFSLDSHYGCHSVVGQQTYDEISACGEARWCGVKNLAPCSGGRSSEGSTGRGVGGTGGDLVDVTIGVGEDVVVAAEWYNFNFYQFILSLIKGSDLRLLNTNMELFFGEGHSPKSWRVLCGLHTSTSWSQHGQTAMWRTHGHHISSISMGSLDFSKAVIILILLIKYNFSRIFFILLILKFVNFFIWWTTINRIFIKIVVKAGQHQNHPD</sequence>
<dbReference type="Proteomes" id="UP000324222">
    <property type="component" value="Unassembled WGS sequence"/>
</dbReference>
<keyword evidence="1" id="KW-0472">Membrane</keyword>
<feature type="transmembrane region" description="Helical" evidence="1">
    <location>
        <begin position="445"/>
        <end position="464"/>
    </location>
</feature>
<gene>
    <name evidence="2" type="ORF">E2C01_007795</name>
</gene>
<protein>
    <submittedName>
        <fullName evidence="2">Uncharacterized protein</fullName>
    </submittedName>
</protein>
<evidence type="ECO:0000313" key="2">
    <source>
        <dbReference type="EMBL" id="MPC15012.1"/>
    </source>
</evidence>
<keyword evidence="1" id="KW-1133">Transmembrane helix</keyword>
<dbReference type="AlphaFoldDB" id="A0A5B7CZ40"/>